<dbReference type="EMBL" id="DMND01000129">
    <property type="protein sequence ID" value="HAN27897.1"/>
    <property type="molecule type" value="Genomic_DNA"/>
</dbReference>
<dbReference type="Pfam" id="PF03976">
    <property type="entry name" value="PPK2"/>
    <property type="match status" value="2"/>
</dbReference>
<evidence type="ECO:0000259" key="1">
    <source>
        <dbReference type="Pfam" id="PF03976"/>
    </source>
</evidence>
<dbReference type="AlphaFoldDB" id="A0A3C1KMK0"/>
<dbReference type="GO" id="GO:0016740">
    <property type="term" value="F:transferase activity"/>
    <property type="evidence" value="ECO:0007669"/>
    <property type="project" value="UniProtKB-KW"/>
</dbReference>
<dbReference type="InterPro" id="IPR027417">
    <property type="entry name" value="P-loop_NTPase"/>
</dbReference>
<dbReference type="PANTHER" id="PTHR34383">
    <property type="entry name" value="POLYPHOSPHATE:AMP PHOSPHOTRANSFERASE-RELATED"/>
    <property type="match status" value="1"/>
</dbReference>
<evidence type="ECO:0000313" key="2">
    <source>
        <dbReference type="EMBL" id="HAN27897.1"/>
    </source>
</evidence>
<dbReference type="Gene3D" id="3.40.50.300">
    <property type="entry name" value="P-loop containing nucleotide triphosphate hydrolases"/>
    <property type="match status" value="2"/>
</dbReference>
<evidence type="ECO:0000313" key="3">
    <source>
        <dbReference type="Proteomes" id="UP000259273"/>
    </source>
</evidence>
<feature type="domain" description="Polyphosphate kinase-2-related" evidence="1">
    <location>
        <begin position="1"/>
        <end position="128"/>
    </location>
</feature>
<feature type="non-terminal residue" evidence="2">
    <location>
        <position position="1"/>
    </location>
</feature>
<gene>
    <name evidence="2" type="ORF">DCP75_09295</name>
</gene>
<proteinExistence type="predicted"/>
<organism evidence="2 3">
    <name type="scientific">Haliea salexigens</name>
    <dbReference type="NCBI Taxonomy" id="287487"/>
    <lineage>
        <taxon>Bacteria</taxon>
        <taxon>Pseudomonadati</taxon>
        <taxon>Pseudomonadota</taxon>
        <taxon>Gammaproteobacteria</taxon>
        <taxon>Cellvibrionales</taxon>
        <taxon>Halieaceae</taxon>
        <taxon>Haliea</taxon>
    </lineage>
</organism>
<dbReference type="SUPFAM" id="SSF52540">
    <property type="entry name" value="P-loop containing nucleoside triphosphate hydrolases"/>
    <property type="match status" value="1"/>
</dbReference>
<dbReference type="InterPro" id="IPR022488">
    <property type="entry name" value="PPK2-related"/>
</dbReference>
<protein>
    <submittedName>
        <fullName evidence="2">Polyphosphate:AMP phosphotransferase</fullName>
    </submittedName>
</protein>
<dbReference type="Proteomes" id="UP000259273">
    <property type="component" value="Unassembled WGS sequence"/>
</dbReference>
<reference evidence="2 3" key="1">
    <citation type="journal article" date="2018" name="Nat. Biotechnol.">
        <title>A standardized bacterial taxonomy based on genome phylogeny substantially revises the tree of life.</title>
        <authorList>
            <person name="Parks D.H."/>
            <person name="Chuvochina M."/>
            <person name="Waite D.W."/>
            <person name="Rinke C."/>
            <person name="Skarshewski A."/>
            <person name="Chaumeil P.A."/>
            <person name="Hugenholtz P."/>
        </authorList>
    </citation>
    <scope>NUCLEOTIDE SEQUENCE [LARGE SCALE GENOMIC DNA]</scope>
    <source>
        <strain evidence="2">UBA9158</strain>
    </source>
</reference>
<dbReference type="PANTHER" id="PTHR34383:SF3">
    <property type="entry name" value="POLYPHOSPHATE:AMP PHOSPHOTRANSFERASE"/>
    <property type="match status" value="1"/>
</dbReference>
<keyword evidence="2" id="KW-0808">Transferase</keyword>
<sequence>IFLGSWYTRLLHDSAAGKLTAPEQRERLATIQRFEHMLHNDGTLLVKLWLHVDRDTQQKRLAADRIRLQHLPAAAAQWAEDPAAAQGAADQVLAESSSATAPWHLITAADPRQRDLDAGATLLRMMTERAAVARGGNGATSTPYPPPAHATTTPALALAAVPSDLRLSKSTYRRSLVEQQQRLQALAWRAHEAQRSLVAVFEGWDAAGKGSAIRRVTAAMDPRLYRVVQSSAPSDEERAQHYLWRYWRALERRGRTMLFDRSWYGRVLVERVEGFASTEEWQRAYEEINDFEAQIAGHGGVLLKFWLHISPEEQLHRFRQRETTPHKQHKITEDDWRNRERWEDYERAVLDMLALTSTPNAPWILVAANDKRYARVQILRALCDRLEQALGTQP</sequence>
<feature type="domain" description="Polyphosphate kinase-2-related" evidence="1">
    <location>
        <begin position="167"/>
        <end position="389"/>
    </location>
</feature>
<comment type="caution">
    <text evidence="2">The sequence shown here is derived from an EMBL/GenBank/DDBJ whole genome shotgun (WGS) entry which is preliminary data.</text>
</comment>
<accession>A0A3C1KMK0</accession>
<name>A0A3C1KMK0_9GAMM</name>
<dbReference type="STRING" id="1121937.GCA_000423125_01425"/>